<dbReference type="EMBL" id="SLUI01000004">
    <property type="protein sequence ID" value="TCL38120.1"/>
    <property type="molecule type" value="Genomic_DNA"/>
</dbReference>
<evidence type="ECO:0000256" key="3">
    <source>
        <dbReference type="PROSITE-ProRule" id="PRU00339"/>
    </source>
</evidence>
<evidence type="ECO:0000313" key="6">
    <source>
        <dbReference type="Proteomes" id="UP000295063"/>
    </source>
</evidence>
<accession>A0A4R1Q2S9</accession>
<dbReference type="SUPFAM" id="SSF48452">
    <property type="entry name" value="TPR-like"/>
    <property type="match status" value="2"/>
</dbReference>
<dbReference type="AlphaFoldDB" id="A0A4R1Q2S9"/>
<dbReference type="InterPro" id="IPR019734">
    <property type="entry name" value="TPR_rpt"/>
</dbReference>
<dbReference type="Gene3D" id="1.25.40.10">
    <property type="entry name" value="Tetratricopeptide repeat domain"/>
    <property type="match status" value="1"/>
</dbReference>
<dbReference type="Gene3D" id="3.90.550.10">
    <property type="entry name" value="Spore Coat Polysaccharide Biosynthesis Protein SpsA, Chain A"/>
    <property type="match status" value="1"/>
</dbReference>
<keyword evidence="6" id="KW-1185">Reference proteome</keyword>
<dbReference type="InterPro" id="IPR013105">
    <property type="entry name" value="TPR_2"/>
</dbReference>
<sequence>MTIERLALIMIVRDEAGRLAACLESVRHAVDEIVIVDTGSTDDTLSIARQYTPKTYTCQWQDDFSAARNFAIEQTTCEWVLSLDADELVKNAADLRSSIAGSSYSAYCLPLCALKNADNELEYDRFMVLRLFRSSLRFHGSIHEFVKIDPPLTIGQLEQPVIWHTPVSATERRQRRKRNLSLLNKAVEKNNSDPCLPYYLGTEWLGLGHIDRAVGFFREALSRLTPQQASFRTPVIRHLISCYKNTGRLDEALCLCLEQSQQYPEYCDLLFDGGVLFELKQEYTIALKWFQAAVNLNDPPLSFFHTDGTNSYLAYYHLGHCAEKLGLYQEAQHYYEQALAINKTYYYPLYPLILLRLACQPAASVLSFLRTSGYLDCDEVAAKMAELFWTAGLPDIALSCLENTVCRQPEIVELAAQCHFYTGNTACALQLIDGLRRDSHEPAAAIAVDEISFLLLSDRFAEAQQLLRGLWQRKGCRSAFWAAYSLYKKLAHNSLISLPDRQAAALLLNLADRCARSRPPTYGAQKNIALLAAVISDLLETKAEFAEMLVRHLQEQETGLKQQLACTFTACRDLLR</sequence>
<dbReference type="Proteomes" id="UP000295063">
    <property type="component" value="Unassembled WGS sequence"/>
</dbReference>
<dbReference type="PANTHER" id="PTHR43630">
    <property type="entry name" value="POLY-BETA-1,6-N-ACETYL-D-GLUCOSAMINE SYNTHASE"/>
    <property type="match status" value="1"/>
</dbReference>
<dbReference type="InterPro" id="IPR001173">
    <property type="entry name" value="Glyco_trans_2-like"/>
</dbReference>
<dbReference type="Pfam" id="PF00535">
    <property type="entry name" value="Glycos_transf_2"/>
    <property type="match status" value="1"/>
</dbReference>
<dbReference type="InterPro" id="IPR011990">
    <property type="entry name" value="TPR-like_helical_dom_sf"/>
</dbReference>
<keyword evidence="1" id="KW-0677">Repeat</keyword>
<gene>
    <name evidence="5" type="ORF">EV210_10486</name>
</gene>
<evidence type="ECO:0000313" key="5">
    <source>
        <dbReference type="EMBL" id="TCL38120.1"/>
    </source>
</evidence>
<dbReference type="CDD" id="cd02511">
    <property type="entry name" value="Beta4Glucosyltransferase"/>
    <property type="match status" value="1"/>
</dbReference>
<dbReference type="OrthoDB" id="9815923at2"/>
<dbReference type="Pfam" id="PF07719">
    <property type="entry name" value="TPR_2"/>
    <property type="match status" value="1"/>
</dbReference>
<protein>
    <submittedName>
        <fullName evidence="5">Tetratricopeptide repeat protein</fullName>
    </submittedName>
</protein>
<keyword evidence="2 3" id="KW-0802">TPR repeat</keyword>
<organism evidence="5 6">
    <name type="scientific">Anaerospora hongkongensis</name>
    <dbReference type="NCBI Taxonomy" id="244830"/>
    <lineage>
        <taxon>Bacteria</taxon>
        <taxon>Bacillati</taxon>
        <taxon>Bacillota</taxon>
        <taxon>Negativicutes</taxon>
        <taxon>Selenomonadales</taxon>
        <taxon>Sporomusaceae</taxon>
        <taxon>Anaerospora</taxon>
    </lineage>
</organism>
<evidence type="ECO:0000256" key="2">
    <source>
        <dbReference type="ARBA" id="ARBA00022803"/>
    </source>
</evidence>
<feature type="domain" description="Glycosyltransferase 2-like" evidence="4">
    <location>
        <begin position="8"/>
        <end position="90"/>
    </location>
</feature>
<dbReference type="InterPro" id="IPR029044">
    <property type="entry name" value="Nucleotide-diphossugar_trans"/>
</dbReference>
<name>A0A4R1Q2S9_9FIRM</name>
<dbReference type="SMART" id="SM00028">
    <property type="entry name" value="TPR"/>
    <property type="match status" value="2"/>
</dbReference>
<dbReference type="PANTHER" id="PTHR43630:SF2">
    <property type="entry name" value="GLYCOSYLTRANSFERASE"/>
    <property type="match status" value="1"/>
</dbReference>
<evidence type="ECO:0000256" key="1">
    <source>
        <dbReference type="ARBA" id="ARBA00022737"/>
    </source>
</evidence>
<feature type="repeat" description="TPR" evidence="3">
    <location>
        <begin position="312"/>
        <end position="345"/>
    </location>
</feature>
<dbReference type="PROSITE" id="PS50005">
    <property type="entry name" value="TPR"/>
    <property type="match status" value="1"/>
</dbReference>
<dbReference type="SUPFAM" id="SSF53448">
    <property type="entry name" value="Nucleotide-diphospho-sugar transferases"/>
    <property type="match status" value="1"/>
</dbReference>
<proteinExistence type="predicted"/>
<comment type="caution">
    <text evidence="5">The sequence shown here is derived from an EMBL/GenBank/DDBJ whole genome shotgun (WGS) entry which is preliminary data.</text>
</comment>
<dbReference type="RefSeq" id="WP_132077614.1">
    <property type="nucleotide sequence ID" value="NZ_SLUI01000004.1"/>
</dbReference>
<reference evidence="5 6" key="1">
    <citation type="submission" date="2019-03" db="EMBL/GenBank/DDBJ databases">
        <title>Genomic Encyclopedia of Type Strains, Phase IV (KMG-IV): sequencing the most valuable type-strain genomes for metagenomic binning, comparative biology and taxonomic classification.</title>
        <authorList>
            <person name="Goeker M."/>
        </authorList>
    </citation>
    <scope>NUCLEOTIDE SEQUENCE [LARGE SCALE GENOMIC DNA]</scope>
    <source>
        <strain evidence="5 6">DSM 15969</strain>
    </source>
</reference>
<evidence type="ECO:0000259" key="4">
    <source>
        <dbReference type="Pfam" id="PF00535"/>
    </source>
</evidence>